<dbReference type="OrthoDB" id="10552147at2759"/>
<keyword evidence="2" id="KW-1185">Reference proteome</keyword>
<accession>A0A8N4IBY4</accession>
<protein>
    <submittedName>
        <fullName evidence="3">Uncharacterized protein LOC105058996</fullName>
    </submittedName>
</protein>
<sequence length="152" mass="16303">MGYCSAPTGIGALYKFTGQALEAFRGEQRSRGAEAQIHPTNSDEMPLCGGLDNNGRYGLGAGFHNLNGYDGHGWPCGGNAGAIYYPGASGGGNVGGIYGEGNVIIINNYSCGNLDSPVRRMSRPCFDEDEEEEEEEDGNDEDEDEEEEDDEY</sequence>
<evidence type="ECO:0000256" key="1">
    <source>
        <dbReference type="SAM" id="MobiDB-lite"/>
    </source>
</evidence>
<evidence type="ECO:0000313" key="2">
    <source>
        <dbReference type="Proteomes" id="UP000504607"/>
    </source>
</evidence>
<evidence type="ECO:0000313" key="3">
    <source>
        <dbReference type="RefSeq" id="XP_029116068.1"/>
    </source>
</evidence>
<gene>
    <name evidence="3" type="primary">LOC105058996</name>
</gene>
<feature type="compositionally biased region" description="Acidic residues" evidence="1">
    <location>
        <begin position="127"/>
        <end position="152"/>
    </location>
</feature>
<reference evidence="3" key="1">
    <citation type="submission" date="2025-08" db="UniProtKB">
        <authorList>
            <consortium name="RefSeq"/>
        </authorList>
    </citation>
    <scope>IDENTIFICATION</scope>
</reference>
<dbReference type="AlphaFoldDB" id="A0A8N4IBY4"/>
<proteinExistence type="predicted"/>
<name>A0A8N4IBY4_ELAGV</name>
<dbReference type="RefSeq" id="XP_029116068.1">
    <property type="nucleotide sequence ID" value="XM_029260235.1"/>
</dbReference>
<dbReference type="Proteomes" id="UP000504607">
    <property type="component" value="Chromosome 1"/>
</dbReference>
<organism evidence="2 3">
    <name type="scientific">Elaeis guineensis var. tenera</name>
    <name type="common">Oil palm</name>
    <dbReference type="NCBI Taxonomy" id="51953"/>
    <lineage>
        <taxon>Eukaryota</taxon>
        <taxon>Viridiplantae</taxon>
        <taxon>Streptophyta</taxon>
        <taxon>Embryophyta</taxon>
        <taxon>Tracheophyta</taxon>
        <taxon>Spermatophyta</taxon>
        <taxon>Magnoliopsida</taxon>
        <taxon>Liliopsida</taxon>
        <taxon>Arecaceae</taxon>
        <taxon>Arecoideae</taxon>
        <taxon>Cocoseae</taxon>
        <taxon>Elaeidinae</taxon>
        <taxon>Elaeis</taxon>
    </lineage>
</organism>
<feature type="region of interest" description="Disordered" evidence="1">
    <location>
        <begin position="118"/>
        <end position="152"/>
    </location>
</feature>